<evidence type="ECO:0000256" key="6">
    <source>
        <dbReference type="ARBA" id="ARBA00023242"/>
    </source>
</evidence>
<gene>
    <name evidence="12" type="primary">LOC117235553</name>
</gene>
<dbReference type="Gene3D" id="3.40.50.300">
    <property type="entry name" value="P-loop containing nucleotide triphosphate hydrolases"/>
    <property type="match status" value="1"/>
</dbReference>
<evidence type="ECO:0000259" key="8">
    <source>
        <dbReference type="Pfam" id="PF13191"/>
    </source>
</evidence>
<comment type="similarity">
    <text evidence="2">Belongs to the ORC5 family.</text>
</comment>
<dbReference type="InterPro" id="IPR020796">
    <property type="entry name" value="ORC5"/>
</dbReference>
<evidence type="ECO:0000256" key="3">
    <source>
        <dbReference type="ARBA" id="ARBA00022705"/>
    </source>
</evidence>
<dbReference type="Pfam" id="PF13191">
    <property type="entry name" value="AAA_16"/>
    <property type="match status" value="1"/>
</dbReference>
<dbReference type="GO" id="GO:0005524">
    <property type="term" value="F:ATP binding"/>
    <property type="evidence" value="ECO:0007669"/>
    <property type="project" value="UniProtKB-KW"/>
</dbReference>
<dbReference type="AlphaFoldDB" id="A0A6J3KKA1"/>
<dbReference type="RefSeq" id="XP_033353597.1">
    <property type="nucleotide sequence ID" value="XM_033497706.1"/>
</dbReference>
<dbReference type="GO" id="GO:0003688">
    <property type="term" value="F:DNA replication origin binding"/>
    <property type="evidence" value="ECO:0007669"/>
    <property type="project" value="TreeGrafter"/>
</dbReference>
<dbReference type="PANTHER" id="PTHR12705">
    <property type="entry name" value="ORIGIN RECOGNITION COMPLEX SUBUNIT 5"/>
    <property type="match status" value="1"/>
</dbReference>
<dbReference type="InterPro" id="IPR027417">
    <property type="entry name" value="P-loop_NTPase"/>
</dbReference>
<dbReference type="GO" id="GO:0005664">
    <property type="term" value="C:nuclear origin of replication recognition complex"/>
    <property type="evidence" value="ECO:0007669"/>
    <property type="project" value="TreeGrafter"/>
</dbReference>
<dbReference type="Pfam" id="PF14630">
    <property type="entry name" value="ORC5_C"/>
    <property type="match status" value="1"/>
</dbReference>
<evidence type="ECO:0000256" key="2">
    <source>
        <dbReference type="ARBA" id="ARBA00006269"/>
    </source>
</evidence>
<dbReference type="FunFam" id="3.40.50.300:FF:000673">
    <property type="entry name" value="Origin recognition complex subunit 5"/>
    <property type="match status" value="1"/>
</dbReference>
<dbReference type="SUPFAM" id="SSF52540">
    <property type="entry name" value="P-loop containing nucleoside triphosphate hydrolases"/>
    <property type="match status" value="1"/>
</dbReference>
<protein>
    <recommendedName>
        <fullName evidence="7">Origin recognition complex subunit 5</fullName>
    </recommendedName>
</protein>
<dbReference type="Pfam" id="PF21639">
    <property type="entry name" value="ORC5_lid"/>
    <property type="match status" value="1"/>
</dbReference>
<feature type="domain" description="Orc1-like AAA ATPase" evidence="8">
    <location>
        <begin position="12"/>
        <end position="157"/>
    </location>
</feature>
<evidence type="ECO:0000313" key="12">
    <source>
        <dbReference type="RefSeq" id="XP_033353597.1"/>
    </source>
</evidence>
<evidence type="ECO:0000256" key="4">
    <source>
        <dbReference type="ARBA" id="ARBA00022741"/>
    </source>
</evidence>
<evidence type="ECO:0000259" key="9">
    <source>
        <dbReference type="Pfam" id="PF14630"/>
    </source>
</evidence>
<dbReference type="GO" id="GO:0006270">
    <property type="term" value="P:DNA replication initiation"/>
    <property type="evidence" value="ECO:0007669"/>
    <property type="project" value="TreeGrafter"/>
</dbReference>
<keyword evidence="3" id="KW-0235">DNA replication</keyword>
<proteinExistence type="inferred from homology"/>
<organism evidence="11 12">
    <name type="scientific">Bombus vosnesenskii</name>
    <dbReference type="NCBI Taxonomy" id="207650"/>
    <lineage>
        <taxon>Eukaryota</taxon>
        <taxon>Metazoa</taxon>
        <taxon>Ecdysozoa</taxon>
        <taxon>Arthropoda</taxon>
        <taxon>Hexapoda</taxon>
        <taxon>Insecta</taxon>
        <taxon>Pterygota</taxon>
        <taxon>Neoptera</taxon>
        <taxon>Endopterygota</taxon>
        <taxon>Hymenoptera</taxon>
        <taxon>Apocrita</taxon>
        <taxon>Aculeata</taxon>
        <taxon>Apoidea</taxon>
        <taxon>Anthophila</taxon>
        <taxon>Apidae</taxon>
        <taxon>Bombus</taxon>
        <taxon>Pyrobombus</taxon>
    </lineage>
</organism>
<dbReference type="InterPro" id="IPR041664">
    <property type="entry name" value="AAA_16"/>
</dbReference>
<dbReference type="PANTHER" id="PTHR12705:SF0">
    <property type="entry name" value="ORIGIN RECOGNITION COMPLEX SUBUNIT 5"/>
    <property type="match status" value="1"/>
</dbReference>
<comment type="subcellular location">
    <subcellularLocation>
        <location evidence="1">Nucleus</location>
    </subcellularLocation>
</comment>
<keyword evidence="11" id="KW-1185">Reference proteome</keyword>
<dbReference type="InterPro" id="IPR047088">
    <property type="entry name" value="ORC5_C"/>
</dbReference>
<dbReference type="KEGG" id="bvk:117235553"/>
<evidence type="ECO:0000259" key="10">
    <source>
        <dbReference type="Pfam" id="PF21639"/>
    </source>
</evidence>
<keyword evidence="4" id="KW-0547">Nucleotide-binding</keyword>
<sequence>MEKYLEYLDGKIICRKKVIMQLYSLIGYSDEPMPHSIFVYGHVATGKSLVVQNMLSYLKYNVATINCIEHVANRHIFEYILGDLSLCFNNFPTSNQVQHKCDNFVDFIINLKEISMNDTRPIIIVLDKCDKLRDIDIGLLPTFLKLRELSNVNVCVIFITDVVWEKFRVKIGIHEPFKIHFPQYTKNELIEILLLSMPCDYEDAFYKNYLNLFLSVFFRFCRDLNELRYMAKINFSKYIEPIKLDQSKKNDTALLWRNISATFKANLEVIYLRVSSEDFTTDNQLSKDIESTMRLALSFELPYYAKYMLIASYLASYNPAKEDKYIFMKQKFKRKKRITDKKKIMLNAFCGPYNFPVSRMIAIFCAILNEKVDINANLLSQIPSMCQLGLLSVVGNYNLNEPKLKCCVSYDFILVIAKTVGFNVQNYLYNLC</sequence>
<dbReference type="Proteomes" id="UP000504631">
    <property type="component" value="Unplaced"/>
</dbReference>
<name>A0A6J3KKA1_9HYME</name>
<feature type="domain" description="Origin recognition complex subunit 5 C-terminal" evidence="9">
    <location>
        <begin position="301"/>
        <end position="428"/>
    </location>
</feature>
<dbReference type="CTD" id="5001"/>
<reference evidence="12" key="1">
    <citation type="submission" date="2025-08" db="UniProtKB">
        <authorList>
            <consortium name="RefSeq"/>
        </authorList>
    </citation>
    <scope>IDENTIFICATION</scope>
    <source>
        <tissue evidence="12">Muscle</tissue>
    </source>
</reference>
<accession>A0A6J3KKA1</accession>
<evidence type="ECO:0000256" key="7">
    <source>
        <dbReference type="ARBA" id="ARBA00069657"/>
    </source>
</evidence>
<dbReference type="GeneID" id="117235553"/>
<evidence type="ECO:0000256" key="1">
    <source>
        <dbReference type="ARBA" id="ARBA00004123"/>
    </source>
</evidence>
<feature type="domain" description="ORC5 lid" evidence="10">
    <location>
        <begin position="206"/>
        <end position="253"/>
    </location>
</feature>
<evidence type="ECO:0000313" key="11">
    <source>
        <dbReference type="Proteomes" id="UP000504631"/>
    </source>
</evidence>
<keyword evidence="6" id="KW-0539">Nucleus</keyword>
<evidence type="ECO:0000256" key="5">
    <source>
        <dbReference type="ARBA" id="ARBA00022840"/>
    </source>
</evidence>
<dbReference type="InterPro" id="IPR048866">
    <property type="entry name" value="ORC5_lid"/>
</dbReference>
<keyword evidence="5" id="KW-0067">ATP-binding</keyword>